<dbReference type="InterPro" id="IPR032675">
    <property type="entry name" value="LRR_dom_sf"/>
</dbReference>
<dbReference type="EMBL" id="VYWW01000045">
    <property type="protein sequence ID" value="KAA9320517.1"/>
    <property type="molecule type" value="Genomic_DNA"/>
</dbReference>
<dbReference type="InterPro" id="IPR005046">
    <property type="entry name" value="DUF285"/>
</dbReference>
<evidence type="ECO:0000313" key="2">
    <source>
        <dbReference type="Proteomes" id="UP000327236"/>
    </source>
</evidence>
<accession>A0A558LY11</accession>
<dbReference type="OrthoDB" id="2306324at2"/>
<gene>
    <name evidence="1" type="ORF">F6H94_07890</name>
</gene>
<proteinExistence type="predicted"/>
<dbReference type="Proteomes" id="UP000327236">
    <property type="component" value="Unassembled WGS sequence"/>
</dbReference>
<dbReference type="Gene3D" id="3.80.10.10">
    <property type="entry name" value="Ribonuclease Inhibitor"/>
    <property type="match status" value="1"/>
</dbReference>
<protein>
    <submittedName>
        <fullName evidence="1">BspA family leucine-rich repeat surface protein</fullName>
    </submittedName>
</protein>
<comment type="caution">
    <text evidence="1">The sequence shown here is derived from an EMBL/GenBank/DDBJ whole genome shotgun (WGS) entry which is preliminary data.</text>
</comment>
<organism evidence="1 2">
    <name type="scientific">Lactobacillus jensenii</name>
    <dbReference type="NCBI Taxonomy" id="109790"/>
    <lineage>
        <taxon>Bacteria</taxon>
        <taxon>Bacillati</taxon>
        <taxon>Bacillota</taxon>
        <taxon>Bacilli</taxon>
        <taxon>Lactobacillales</taxon>
        <taxon>Lactobacillaceae</taxon>
        <taxon>Lactobacillus</taxon>
    </lineage>
</organism>
<dbReference type="RefSeq" id="WP_006588516.1">
    <property type="nucleotide sequence ID" value="NZ_CATOUX010000011.1"/>
</dbReference>
<evidence type="ECO:0000313" key="1">
    <source>
        <dbReference type="EMBL" id="KAA9320517.1"/>
    </source>
</evidence>
<dbReference type="Pfam" id="PF03382">
    <property type="entry name" value="DUF285"/>
    <property type="match status" value="2"/>
</dbReference>
<sequence>MTKEFVFDKKEFDKWKIQKDENNNPILVSYKDTQNKTLYVPNEADLAPFGVTGKVKIPINNLNWQCDNKETVIISNKDNKKVGLFSPDGKHYTYGLFSQESYEGKATLKKIDLRGLDTSKLTNLNHLFYGQKELESINMEGIDTSNVTLMQSTFAHTPNLKEVKGLENLDTSNVKHMDSIFLNSGIKNLDISNWNTKSLRGTQEAFKNMKFKKLDLSNWDFSHVLDTEEMFKNSTGTISLPKTGAPNLIGAKGMFADSDLIIENMDKFKMPKVQNTREMFVGCPYNWQVAQKDNAMQQAINNIGNDLKNTSYMFGDIWNVNDKHSLDISKLDMSTVDHAHNMFMNAKFKITGLDKLRINDKCNTDAMFYGTKDEEVNTKRVKRAQNRFAKAKKMARAQKLGREL</sequence>
<dbReference type="NCBIfam" id="TIGR02167">
    <property type="entry name" value="Liste_lipo_26"/>
    <property type="match status" value="1"/>
</dbReference>
<dbReference type="InterPro" id="IPR011889">
    <property type="entry name" value="Liste_lipo_26"/>
</dbReference>
<reference evidence="1 2" key="1">
    <citation type="submission" date="2019-09" db="EMBL/GenBank/DDBJ databases">
        <title>Draft genome sequence assemblies of isolates from the urinary tract.</title>
        <authorList>
            <person name="Mores C.R."/>
            <person name="Putonti C."/>
            <person name="Wolfe A.J."/>
        </authorList>
    </citation>
    <scope>NUCLEOTIDE SEQUENCE [LARGE SCALE GENOMIC DNA]</scope>
    <source>
        <strain evidence="1 2">UMB246</strain>
    </source>
</reference>
<name>A0A558LY11_LACJE</name>
<dbReference type="AlphaFoldDB" id="A0A558LY11"/>